<dbReference type="Gene3D" id="2.60.120.10">
    <property type="entry name" value="Jelly Rolls"/>
    <property type="match status" value="1"/>
</dbReference>
<accession>A0A1C4X9B8</accession>
<dbReference type="OrthoDB" id="5190473at2"/>
<dbReference type="InterPro" id="IPR011051">
    <property type="entry name" value="RmlC_Cupin_sf"/>
</dbReference>
<dbReference type="AlphaFoldDB" id="A0A1C4X9B8"/>
<dbReference type="EMBL" id="LT607412">
    <property type="protein sequence ID" value="SCF05089.1"/>
    <property type="molecule type" value="Genomic_DNA"/>
</dbReference>
<reference evidence="2" key="1">
    <citation type="submission" date="2016-06" db="EMBL/GenBank/DDBJ databases">
        <authorList>
            <person name="Varghese N."/>
            <person name="Submissions Spin"/>
        </authorList>
    </citation>
    <scope>NUCLEOTIDE SEQUENCE [LARGE SCALE GENOMIC DNA]</scope>
    <source>
        <strain evidence="2">DSM 44875</strain>
    </source>
</reference>
<dbReference type="PANTHER" id="PTHR37694">
    <property type="entry name" value="SLR8022 PROTEIN"/>
    <property type="match status" value="1"/>
</dbReference>
<protein>
    <submittedName>
        <fullName evidence="1">Cupin domain protein</fullName>
    </submittedName>
</protein>
<dbReference type="PANTHER" id="PTHR37694:SF1">
    <property type="entry name" value="SLR8022 PROTEIN"/>
    <property type="match status" value="1"/>
</dbReference>
<name>A0A1C4X9B8_9ACTN</name>
<evidence type="ECO:0000313" key="1">
    <source>
        <dbReference type="EMBL" id="SCF05089.1"/>
    </source>
</evidence>
<evidence type="ECO:0000313" key="2">
    <source>
        <dbReference type="Proteomes" id="UP000198243"/>
    </source>
</evidence>
<proteinExistence type="predicted"/>
<dbReference type="SUPFAM" id="SSF51182">
    <property type="entry name" value="RmlC-like cupins"/>
    <property type="match status" value="1"/>
</dbReference>
<dbReference type="RefSeq" id="WP_089020211.1">
    <property type="nucleotide sequence ID" value="NZ_LT607412.1"/>
</dbReference>
<sequence length="110" mass="11829">MKSTSLPVLAEEQLTVAREAHSGRSAHTIHGGHDQALRHTVLALLAGRELAEHASPGEATLLVLRGHVRLTTSTEAWEGRDCDFVAIPPQRHALTAVEDSVVLLTVVSTR</sequence>
<keyword evidence="2" id="KW-1185">Reference proteome</keyword>
<dbReference type="Proteomes" id="UP000198243">
    <property type="component" value="Chromosome I"/>
</dbReference>
<dbReference type="InterPro" id="IPR014710">
    <property type="entry name" value="RmlC-like_jellyroll"/>
</dbReference>
<organism evidence="1 2">
    <name type="scientific">Micromonospora coriariae</name>
    <dbReference type="NCBI Taxonomy" id="285665"/>
    <lineage>
        <taxon>Bacteria</taxon>
        <taxon>Bacillati</taxon>
        <taxon>Actinomycetota</taxon>
        <taxon>Actinomycetes</taxon>
        <taxon>Micromonosporales</taxon>
        <taxon>Micromonosporaceae</taxon>
        <taxon>Micromonospora</taxon>
    </lineage>
</organism>
<dbReference type="CDD" id="cd02230">
    <property type="entry name" value="cupin_HP0902-like"/>
    <property type="match status" value="1"/>
</dbReference>
<gene>
    <name evidence="1" type="ORF">GA0070607_4892</name>
</gene>